<feature type="compositionally biased region" description="Basic and acidic residues" evidence="1">
    <location>
        <begin position="68"/>
        <end position="84"/>
    </location>
</feature>
<sequence length="107" mass="11832">MEQYKSGAKRAQEAVIAGTQRHKRRRRSWSCAHRPWLTKLTPTQTEEGKLLPIWAAGSLTEAEVSDGEGARSDQDHVADAHPSDSDSQASTPEDLPRVTPQISEDII</sequence>
<dbReference type="AlphaFoldDB" id="A0AAV7W7F2"/>
<dbReference type="Proteomes" id="UP001066276">
    <property type="component" value="Chromosome 1_2"/>
</dbReference>
<evidence type="ECO:0000256" key="1">
    <source>
        <dbReference type="SAM" id="MobiDB-lite"/>
    </source>
</evidence>
<feature type="region of interest" description="Disordered" evidence="1">
    <location>
        <begin position="61"/>
        <end position="107"/>
    </location>
</feature>
<protein>
    <submittedName>
        <fullName evidence="2">Uncharacterized protein</fullName>
    </submittedName>
</protein>
<evidence type="ECO:0000313" key="2">
    <source>
        <dbReference type="EMBL" id="KAJ1208911.1"/>
    </source>
</evidence>
<name>A0AAV7W7F2_PLEWA</name>
<accession>A0AAV7W7F2</accession>
<reference evidence="2" key="1">
    <citation type="journal article" date="2022" name="bioRxiv">
        <title>Sequencing and chromosome-scale assembly of the giantPleurodeles waltlgenome.</title>
        <authorList>
            <person name="Brown T."/>
            <person name="Elewa A."/>
            <person name="Iarovenko S."/>
            <person name="Subramanian E."/>
            <person name="Araus A.J."/>
            <person name="Petzold A."/>
            <person name="Susuki M."/>
            <person name="Suzuki K.-i.T."/>
            <person name="Hayashi T."/>
            <person name="Toyoda A."/>
            <person name="Oliveira C."/>
            <person name="Osipova E."/>
            <person name="Leigh N.D."/>
            <person name="Simon A."/>
            <person name="Yun M.H."/>
        </authorList>
    </citation>
    <scope>NUCLEOTIDE SEQUENCE</scope>
    <source>
        <strain evidence="2">20211129_DDA</strain>
        <tissue evidence="2">Liver</tissue>
    </source>
</reference>
<dbReference type="EMBL" id="JANPWB010000002">
    <property type="protein sequence ID" value="KAJ1208911.1"/>
    <property type="molecule type" value="Genomic_DNA"/>
</dbReference>
<proteinExistence type="predicted"/>
<feature type="region of interest" description="Disordered" evidence="1">
    <location>
        <begin position="1"/>
        <end position="33"/>
    </location>
</feature>
<organism evidence="2 3">
    <name type="scientific">Pleurodeles waltl</name>
    <name type="common">Iberian ribbed newt</name>
    <dbReference type="NCBI Taxonomy" id="8319"/>
    <lineage>
        <taxon>Eukaryota</taxon>
        <taxon>Metazoa</taxon>
        <taxon>Chordata</taxon>
        <taxon>Craniata</taxon>
        <taxon>Vertebrata</taxon>
        <taxon>Euteleostomi</taxon>
        <taxon>Amphibia</taxon>
        <taxon>Batrachia</taxon>
        <taxon>Caudata</taxon>
        <taxon>Salamandroidea</taxon>
        <taxon>Salamandridae</taxon>
        <taxon>Pleurodelinae</taxon>
        <taxon>Pleurodeles</taxon>
    </lineage>
</organism>
<keyword evidence="3" id="KW-1185">Reference proteome</keyword>
<gene>
    <name evidence="2" type="ORF">NDU88_004293</name>
</gene>
<comment type="caution">
    <text evidence="2">The sequence shown here is derived from an EMBL/GenBank/DDBJ whole genome shotgun (WGS) entry which is preliminary data.</text>
</comment>
<evidence type="ECO:0000313" key="3">
    <source>
        <dbReference type="Proteomes" id="UP001066276"/>
    </source>
</evidence>